<evidence type="ECO:0000313" key="5">
    <source>
        <dbReference type="Proteomes" id="UP001165122"/>
    </source>
</evidence>
<dbReference type="PROSITE" id="PS50235">
    <property type="entry name" value="USP_3"/>
    <property type="match status" value="1"/>
</dbReference>
<protein>
    <recommendedName>
        <fullName evidence="1">Ubiquitin carboxyl-terminal hydrolase</fullName>
        <ecNumber evidence="1">3.4.19.12</ecNumber>
    </recommendedName>
</protein>
<feature type="compositionally biased region" description="Low complexity" evidence="2">
    <location>
        <begin position="100"/>
        <end position="113"/>
    </location>
</feature>
<sequence length="674" mass="73234">MPDHVLNCTHATATINGTSKTLKSPYTLSLNSKKATFTLGNWKIKISTILEKHEGAGIELDGNEIVICDGSKRFKCVADEGELDDFVMKRIVPAKEKAASKTSSSPTSFSPRKSISKGYGAKKRAYSTLNISSSDSNDVFAARPSKLPTRSPSPLPIKKTKIVKTTMSTWNGSSPFKSSPAISITCQTLNDPIESDSPVVSKPRKLTFEKQQPAKPRVTFDLNKTTAAPKTEHDIVRSSASALQMMLGKSGNDDIEDSSDEEVTLKKMPSISKLWSSKKVISSPSPSKSPPKNPYVKSSNSYFPKKSSSLFTSNSSKLSNKIITGGGGLRNMGNTCYMNAAFQALGSLPLFVKKMEGFKGGELFESVVDVLKGKKKDCEEVKGAMKIRGNEQEDAFEFLGGVVEGLEGEWTGIEKKGEEKTTEMEEKTLSIKEKLAFKAKAKMELKTPAKAQSSSQSDAPSAISEASSPPKITPPKDKEAAKNSTTFPTSVFDSKLLTTLKCTACGFKRTHNEKYQSLSLPLSGSLEGSLTDFFGTSTVKLECEKEGCEGGEVEKGLEIEEGGKCILVHFKRFEVVEKEGGVVLRKDDSTLKIPPILSLTPYLTKNSAHDNSTYNLKSIIRHIGSGHSSGHYTTVSKKNSGWVEFNDSIAKKMDEKEVFEGSEKTGYVACYECA</sequence>
<dbReference type="AlphaFoldDB" id="A0A9W6ZKY0"/>
<dbReference type="EMBL" id="BRXW01000451">
    <property type="protein sequence ID" value="GMH56292.1"/>
    <property type="molecule type" value="Genomic_DNA"/>
</dbReference>
<keyword evidence="1" id="KW-0833">Ubl conjugation pathway</keyword>
<dbReference type="InterPro" id="IPR028889">
    <property type="entry name" value="USP"/>
</dbReference>
<feature type="region of interest" description="Disordered" evidence="2">
    <location>
        <begin position="97"/>
        <end position="116"/>
    </location>
</feature>
<feature type="compositionally biased region" description="Low complexity" evidence="2">
    <location>
        <begin position="448"/>
        <end position="470"/>
    </location>
</feature>
<dbReference type="GO" id="GO:0016579">
    <property type="term" value="P:protein deubiquitination"/>
    <property type="evidence" value="ECO:0007669"/>
    <property type="project" value="InterPro"/>
</dbReference>
<comment type="caution">
    <text evidence="4">The sequence shown here is derived from an EMBL/GenBank/DDBJ whole genome shotgun (WGS) entry which is preliminary data.</text>
</comment>
<dbReference type="GO" id="GO:0005634">
    <property type="term" value="C:nucleus"/>
    <property type="evidence" value="ECO:0007669"/>
    <property type="project" value="TreeGrafter"/>
</dbReference>
<dbReference type="Pfam" id="PF00443">
    <property type="entry name" value="UCH"/>
    <property type="match status" value="1"/>
</dbReference>
<reference evidence="5" key="1">
    <citation type="journal article" date="2023" name="Commun. Biol.">
        <title>Genome analysis of Parmales, the sister group of diatoms, reveals the evolutionary specialization of diatoms from phago-mixotrophs to photoautotrophs.</title>
        <authorList>
            <person name="Ban H."/>
            <person name="Sato S."/>
            <person name="Yoshikawa S."/>
            <person name="Yamada K."/>
            <person name="Nakamura Y."/>
            <person name="Ichinomiya M."/>
            <person name="Sato N."/>
            <person name="Blanc-Mathieu R."/>
            <person name="Endo H."/>
            <person name="Kuwata A."/>
            <person name="Ogata H."/>
        </authorList>
    </citation>
    <scope>NUCLEOTIDE SEQUENCE [LARGE SCALE GENOMIC DNA]</scope>
    <source>
        <strain evidence="5">NIES 3700</strain>
    </source>
</reference>
<feature type="region of interest" description="Disordered" evidence="2">
    <location>
        <begin position="279"/>
        <end position="300"/>
    </location>
</feature>
<gene>
    <name evidence="4" type="ORF">TrLO_g5448</name>
</gene>
<name>A0A9W6ZKY0_9STRA</name>
<keyword evidence="1" id="KW-0645">Protease</keyword>
<feature type="region of interest" description="Disordered" evidence="2">
    <location>
        <begin position="447"/>
        <end position="485"/>
    </location>
</feature>
<comment type="similarity">
    <text evidence="1">Belongs to the peptidase C19 family.</text>
</comment>
<dbReference type="EC" id="3.4.19.12" evidence="1"/>
<evidence type="ECO:0000256" key="2">
    <source>
        <dbReference type="SAM" id="MobiDB-lite"/>
    </source>
</evidence>
<organism evidence="4 5">
    <name type="scientific">Triparma laevis f. longispina</name>
    <dbReference type="NCBI Taxonomy" id="1714387"/>
    <lineage>
        <taxon>Eukaryota</taxon>
        <taxon>Sar</taxon>
        <taxon>Stramenopiles</taxon>
        <taxon>Ochrophyta</taxon>
        <taxon>Bolidophyceae</taxon>
        <taxon>Parmales</taxon>
        <taxon>Triparmaceae</taxon>
        <taxon>Triparma</taxon>
    </lineage>
</organism>
<evidence type="ECO:0000259" key="3">
    <source>
        <dbReference type="PROSITE" id="PS50235"/>
    </source>
</evidence>
<dbReference type="GO" id="GO:0005829">
    <property type="term" value="C:cytosol"/>
    <property type="evidence" value="ECO:0007669"/>
    <property type="project" value="TreeGrafter"/>
</dbReference>
<dbReference type="Proteomes" id="UP001165122">
    <property type="component" value="Unassembled WGS sequence"/>
</dbReference>
<dbReference type="PROSITE" id="PS00972">
    <property type="entry name" value="USP_1"/>
    <property type="match status" value="1"/>
</dbReference>
<dbReference type="GO" id="GO:0004843">
    <property type="term" value="F:cysteine-type deubiquitinase activity"/>
    <property type="evidence" value="ECO:0007669"/>
    <property type="project" value="UniProtKB-UniRule"/>
</dbReference>
<accession>A0A9W6ZKY0</accession>
<dbReference type="SUPFAM" id="SSF54001">
    <property type="entry name" value="Cysteine proteinases"/>
    <property type="match status" value="1"/>
</dbReference>
<comment type="catalytic activity">
    <reaction evidence="1">
        <text>Thiol-dependent hydrolysis of ester, thioester, amide, peptide and isopeptide bonds formed by the C-terminal Gly of ubiquitin (a 76-residue protein attached to proteins as an intracellular targeting signal).</text>
        <dbReference type="EC" id="3.4.19.12"/>
    </reaction>
</comment>
<dbReference type="OrthoDB" id="289038at2759"/>
<keyword evidence="5" id="KW-1185">Reference proteome</keyword>
<proteinExistence type="inferred from homology"/>
<dbReference type="PROSITE" id="PS00973">
    <property type="entry name" value="USP_2"/>
    <property type="match status" value="1"/>
</dbReference>
<dbReference type="InterPro" id="IPR050164">
    <property type="entry name" value="Peptidase_C19"/>
</dbReference>
<dbReference type="PANTHER" id="PTHR24006">
    <property type="entry name" value="UBIQUITIN CARBOXYL-TERMINAL HYDROLASE"/>
    <property type="match status" value="1"/>
</dbReference>
<keyword evidence="1" id="KW-0788">Thiol protease</keyword>
<dbReference type="Gene3D" id="3.90.70.10">
    <property type="entry name" value="Cysteine proteinases"/>
    <property type="match status" value="1"/>
</dbReference>
<dbReference type="InterPro" id="IPR038765">
    <property type="entry name" value="Papain-like_cys_pep_sf"/>
</dbReference>
<dbReference type="InterPro" id="IPR018200">
    <property type="entry name" value="USP_CS"/>
</dbReference>
<keyword evidence="1" id="KW-0378">Hydrolase</keyword>
<feature type="domain" description="USP" evidence="3">
    <location>
        <begin position="327"/>
        <end position="674"/>
    </location>
</feature>
<dbReference type="CDD" id="cd02257">
    <property type="entry name" value="Peptidase_C19"/>
    <property type="match status" value="1"/>
</dbReference>
<dbReference type="GO" id="GO:0006508">
    <property type="term" value="P:proteolysis"/>
    <property type="evidence" value="ECO:0007669"/>
    <property type="project" value="UniProtKB-KW"/>
</dbReference>
<dbReference type="InterPro" id="IPR001394">
    <property type="entry name" value="Peptidase_C19_UCH"/>
</dbReference>
<evidence type="ECO:0000256" key="1">
    <source>
        <dbReference type="RuleBase" id="RU366025"/>
    </source>
</evidence>
<evidence type="ECO:0000313" key="4">
    <source>
        <dbReference type="EMBL" id="GMH56292.1"/>
    </source>
</evidence>